<protein>
    <submittedName>
        <fullName evidence="10">Hydrogenase 4 subunit B</fullName>
    </submittedName>
</protein>
<feature type="transmembrane region" description="Helical" evidence="8">
    <location>
        <begin position="283"/>
        <end position="304"/>
    </location>
</feature>
<evidence type="ECO:0000259" key="9">
    <source>
        <dbReference type="Pfam" id="PF00361"/>
    </source>
</evidence>
<feature type="transmembrane region" description="Helical" evidence="8">
    <location>
        <begin position="256"/>
        <end position="277"/>
    </location>
</feature>
<dbReference type="InterPro" id="IPR003918">
    <property type="entry name" value="NADH_UbQ_OxRdtase"/>
</dbReference>
<reference evidence="10 11" key="1">
    <citation type="submission" date="2020-02" db="EMBL/GenBank/DDBJ databases">
        <title>Genome sequencing for Kineobactrum sp. M2.</title>
        <authorList>
            <person name="Park S.-J."/>
        </authorList>
    </citation>
    <scope>NUCLEOTIDE SEQUENCE [LARGE SCALE GENOMIC DNA]</scope>
    <source>
        <strain evidence="10 11">M2</strain>
    </source>
</reference>
<evidence type="ECO:0000256" key="1">
    <source>
        <dbReference type="ARBA" id="ARBA00004651"/>
    </source>
</evidence>
<feature type="transmembrane region" description="Helical" evidence="8">
    <location>
        <begin position="354"/>
        <end position="377"/>
    </location>
</feature>
<dbReference type="PANTHER" id="PTHR42703">
    <property type="entry name" value="NADH DEHYDROGENASE"/>
    <property type="match status" value="1"/>
</dbReference>
<dbReference type="GO" id="GO:0008137">
    <property type="term" value="F:NADH dehydrogenase (ubiquinone) activity"/>
    <property type="evidence" value="ECO:0007669"/>
    <property type="project" value="InterPro"/>
</dbReference>
<feature type="transmembrane region" description="Helical" evidence="8">
    <location>
        <begin position="428"/>
        <end position="447"/>
    </location>
</feature>
<evidence type="ECO:0000256" key="7">
    <source>
        <dbReference type="RuleBase" id="RU000320"/>
    </source>
</evidence>
<dbReference type="EMBL" id="CP048711">
    <property type="protein sequence ID" value="QIB65032.1"/>
    <property type="molecule type" value="Genomic_DNA"/>
</dbReference>
<evidence type="ECO:0000313" key="11">
    <source>
        <dbReference type="Proteomes" id="UP000477680"/>
    </source>
</evidence>
<evidence type="ECO:0000256" key="5">
    <source>
        <dbReference type="ARBA" id="ARBA00022989"/>
    </source>
</evidence>
<dbReference type="GO" id="GO:0042773">
    <property type="term" value="P:ATP synthesis coupled electron transport"/>
    <property type="evidence" value="ECO:0007669"/>
    <property type="project" value="InterPro"/>
</dbReference>
<sequence length="510" mass="52835">MAGQQPAGKPLDLPGILLNDPVADGGTVVHSPGLGGPVPAAGIPRGAPAELAGDGPAGTVLTGAVAGGRARRRFLLWTGGWDAPLGIALRVDGLAVTFVLLTATVATACGLHAGVYLDAARPWQRYFWPLFWFLWAGLNGVWLGADLFNLYVGLELTSLAAVGLVALGGRAPALRASLRYLLAALLGSLLYLLGVALLYGQFGTLSLADIAALVQGPLPGAGLALLLMVLGLALKTALFPLHGWLPPAHGVAKSPVSALLSALVVKASFYVAARLWLDLGAELGSLALAQAVGAAGATAVMVGSWQAQRQQQLKQVVAWSSIAQIGYLFLLFPLTFEVAAPVSLQAQQGITLQVISHALAKAAMFLAAGNLILAVRSRRVDALSGVSRFLPFSLFSFGLAGVSLMGLPPSGGFAAKWLLLQASLASGQWWWVVVLLLGGLLAAGYVFRIYRASFQEAGDNDDFYHPPRTLEAIPMILALLALGLGLVAAPVLSIMALPFDAVPAVLESVP</sequence>
<evidence type="ECO:0000256" key="3">
    <source>
        <dbReference type="ARBA" id="ARBA00022475"/>
    </source>
</evidence>
<evidence type="ECO:0000256" key="2">
    <source>
        <dbReference type="ARBA" id="ARBA00005346"/>
    </source>
</evidence>
<evidence type="ECO:0000256" key="4">
    <source>
        <dbReference type="ARBA" id="ARBA00022692"/>
    </source>
</evidence>
<feature type="transmembrane region" description="Helical" evidence="8">
    <location>
        <begin position="180"/>
        <end position="202"/>
    </location>
</feature>
<organism evidence="10 11">
    <name type="scientific">Kineobactrum salinum</name>
    <dbReference type="NCBI Taxonomy" id="2708301"/>
    <lineage>
        <taxon>Bacteria</taxon>
        <taxon>Pseudomonadati</taxon>
        <taxon>Pseudomonadota</taxon>
        <taxon>Gammaproteobacteria</taxon>
        <taxon>Cellvibrionales</taxon>
        <taxon>Halieaceae</taxon>
        <taxon>Kineobactrum</taxon>
    </lineage>
</organism>
<evidence type="ECO:0000256" key="6">
    <source>
        <dbReference type="ARBA" id="ARBA00023136"/>
    </source>
</evidence>
<name>A0A6C0TYY3_9GAMM</name>
<keyword evidence="5 8" id="KW-1133">Transmembrane helix</keyword>
<keyword evidence="3" id="KW-1003">Cell membrane</keyword>
<feature type="transmembrane region" description="Helical" evidence="8">
    <location>
        <begin position="389"/>
        <end position="408"/>
    </location>
</feature>
<feature type="transmembrane region" description="Helical" evidence="8">
    <location>
        <begin position="222"/>
        <end position="244"/>
    </location>
</feature>
<dbReference type="PRINTS" id="PR01437">
    <property type="entry name" value="NUOXDRDTASE4"/>
</dbReference>
<evidence type="ECO:0000256" key="8">
    <source>
        <dbReference type="SAM" id="Phobius"/>
    </source>
</evidence>
<dbReference type="Pfam" id="PF00361">
    <property type="entry name" value="Proton_antipo_M"/>
    <property type="match status" value="1"/>
</dbReference>
<dbReference type="InterPro" id="IPR050586">
    <property type="entry name" value="CPA3_Na-H_Antiporter_D"/>
</dbReference>
<dbReference type="AlphaFoldDB" id="A0A6C0TYY3"/>
<comment type="subcellular location">
    <subcellularLocation>
        <location evidence="1">Cell membrane</location>
        <topology evidence="1">Multi-pass membrane protein</topology>
    </subcellularLocation>
    <subcellularLocation>
        <location evidence="7">Membrane</location>
        <topology evidence="7">Multi-pass membrane protein</topology>
    </subcellularLocation>
</comment>
<gene>
    <name evidence="10" type="ORF">G3T16_06095</name>
</gene>
<feature type="transmembrane region" description="Helical" evidence="8">
    <location>
        <begin position="150"/>
        <end position="168"/>
    </location>
</feature>
<dbReference type="InterPro" id="IPR001750">
    <property type="entry name" value="ND/Mrp_TM"/>
</dbReference>
<accession>A0A6C0TYY3</accession>
<proteinExistence type="inferred from homology"/>
<feature type="transmembrane region" description="Helical" evidence="8">
    <location>
        <begin position="476"/>
        <end position="499"/>
    </location>
</feature>
<feature type="transmembrane region" description="Helical" evidence="8">
    <location>
        <begin position="126"/>
        <end position="144"/>
    </location>
</feature>
<keyword evidence="11" id="KW-1185">Reference proteome</keyword>
<keyword evidence="6 8" id="KW-0472">Membrane</keyword>
<feature type="transmembrane region" description="Helical" evidence="8">
    <location>
        <begin position="316"/>
        <end position="334"/>
    </location>
</feature>
<evidence type="ECO:0000313" key="10">
    <source>
        <dbReference type="EMBL" id="QIB65032.1"/>
    </source>
</evidence>
<feature type="transmembrane region" description="Helical" evidence="8">
    <location>
        <begin position="94"/>
        <end position="117"/>
    </location>
</feature>
<keyword evidence="4 7" id="KW-0812">Transmembrane</keyword>
<feature type="domain" description="NADH:quinone oxidoreductase/Mrp antiporter transmembrane" evidence="9">
    <location>
        <begin position="146"/>
        <end position="438"/>
    </location>
</feature>
<dbReference type="GO" id="GO:0005886">
    <property type="term" value="C:plasma membrane"/>
    <property type="evidence" value="ECO:0007669"/>
    <property type="project" value="UniProtKB-SubCell"/>
</dbReference>
<dbReference type="Proteomes" id="UP000477680">
    <property type="component" value="Chromosome"/>
</dbReference>
<comment type="similarity">
    <text evidence="2">Belongs to the CPA3 antiporters (TC 2.A.63) subunit D family.</text>
</comment>
<dbReference type="PANTHER" id="PTHR42703:SF1">
    <property type="entry name" value="NA(+)_H(+) ANTIPORTER SUBUNIT D1"/>
    <property type="match status" value="1"/>
</dbReference>
<dbReference type="KEGG" id="kim:G3T16_06095"/>